<evidence type="ECO:0000313" key="3">
    <source>
        <dbReference type="EMBL" id="QCD34885.1"/>
    </source>
</evidence>
<keyword evidence="1" id="KW-0472">Membrane</keyword>
<keyword evidence="1" id="KW-0812">Transmembrane</keyword>
<keyword evidence="1" id="KW-1133">Transmembrane helix</keyword>
<dbReference type="KEGG" id="mgod:E7746_02825"/>
<dbReference type="Gene3D" id="3.55.50.30">
    <property type="match status" value="1"/>
</dbReference>
<feature type="transmembrane region" description="Helical" evidence="1">
    <location>
        <begin position="50"/>
        <end position="71"/>
    </location>
</feature>
<keyword evidence="4" id="KW-1185">Reference proteome</keyword>
<evidence type="ECO:0000256" key="1">
    <source>
        <dbReference type="SAM" id="Phobius"/>
    </source>
</evidence>
<dbReference type="Pfam" id="PF04773">
    <property type="entry name" value="FecR"/>
    <property type="match status" value="1"/>
</dbReference>
<dbReference type="EMBL" id="CP039393">
    <property type="protein sequence ID" value="QCD34885.1"/>
    <property type="molecule type" value="Genomic_DNA"/>
</dbReference>
<dbReference type="AlphaFoldDB" id="A0A4P7VMG4"/>
<dbReference type="Proteomes" id="UP000297031">
    <property type="component" value="Chromosome"/>
</dbReference>
<dbReference type="PANTHER" id="PTHR30273:SF2">
    <property type="entry name" value="PROTEIN FECR"/>
    <property type="match status" value="1"/>
</dbReference>
<dbReference type="PANTHER" id="PTHR30273">
    <property type="entry name" value="PERIPLASMIC SIGNAL SENSOR AND SIGMA FACTOR ACTIVATOR FECR-RELATED"/>
    <property type="match status" value="1"/>
</dbReference>
<evidence type="ECO:0000259" key="2">
    <source>
        <dbReference type="Pfam" id="PF04773"/>
    </source>
</evidence>
<sequence>MQENNINLTSADERSLQFVARHYRQGAFDAGQAWSKLDIPCTSSYYRRRVIAIAAAVIVIVGSAFVIRHLINSSSSLAEPHPVTLACNDANTTYLLPDDSRVTLTRGAKLTYDMSTFAEKRDITLDGRAFFDVTHNESSPFTVNTDVATVTVLGTRFAVDDESQSTIVQVQEGKVEVTCPSGTATLERGTMAIATDRALKVQAIDDVNAFAWVDGNVEFDNMPLSKIAGTIERVYGVTVTGLPKNDPSLTLYFKGDAQQLVNEINSLLGTQLKIADNAQ</sequence>
<gene>
    <name evidence="3" type="ORF">E7746_02825</name>
</gene>
<dbReference type="Gene3D" id="2.60.120.1440">
    <property type="match status" value="1"/>
</dbReference>
<organism evidence="3 4">
    <name type="scientific">Muribaculum gordoncarteri</name>
    <dbReference type="NCBI Taxonomy" id="2530390"/>
    <lineage>
        <taxon>Bacteria</taxon>
        <taxon>Pseudomonadati</taxon>
        <taxon>Bacteroidota</taxon>
        <taxon>Bacteroidia</taxon>
        <taxon>Bacteroidales</taxon>
        <taxon>Muribaculaceae</taxon>
        <taxon>Muribaculum</taxon>
    </lineage>
</organism>
<dbReference type="InterPro" id="IPR006860">
    <property type="entry name" value="FecR"/>
</dbReference>
<dbReference type="GO" id="GO:0016989">
    <property type="term" value="F:sigma factor antagonist activity"/>
    <property type="evidence" value="ECO:0007669"/>
    <property type="project" value="TreeGrafter"/>
</dbReference>
<protein>
    <submittedName>
        <fullName evidence="3">DUF4974 domain-containing protein</fullName>
    </submittedName>
</protein>
<accession>A0A4P7VMG4</accession>
<proteinExistence type="predicted"/>
<dbReference type="RefSeq" id="WP_123396142.1">
    <property type="nucleotide sequence ID" value="NZ_CP039393.1"/>
</dbReference>
<dbReference type="InterPro" id="IPR012373">
    <property type="entry name" value="Ferrdict_sens_TM"/>
</dbReference>
<evidence type="ECO:0000313" key="4">
    <source>
        <dbReference type="Proteomes" id="UP000297031"/>
    </source>
</evidence>
<feature type="domain" description="FecR protein" evidence="2">
    <location>
        <begin position="91"/>
        <end position="176"/>
    </location>
</feature>
<name>A0A4P7VMG4_9BACT</name>
<reference evidence="3 4" key="1">
    <citation type="submission" date="2019-02" db="EMBL/GenBank/DDBJ databases">
        <title>Isolation and identification of novel species under the genus Muribaculum.</title>
        <authorList>
            <person name="Miyake S."/>
            <person name="Ding Y."/>
            <person name="Low A."/>
            <person name="Soh M."/>
            <person name="Seedorf H."/>
        </authorList>
    </citation>
    <scope>NUCLEOTIDE SEQUENCE [LARGE SCALE GENOMIC DNA]</scope>
    <source>
        <strain evidence="3 4">TLL-A4</strain>
    </source>
</reference>
<dbReference type="OrthoDB" id="922352at2"/>